<sequence length="30" mass="3676">MKNVSNLLEIRDFPYLIHNLWKTDMNNVEK</sequence>
<gene>
    <name evidence="1" type="ORF">NCTC12957_00421</name>
</gene>
<dbReference type="Proteomes" id="UP000255213">
    <property type="component" value="Unassembled WGS sequence"/>
</dbReference>
<reference evidence="1 2" key="1">
    <citation type="submission" date="2018-06" db="EMBL/GenBank/DDBJ databases">
        <authorList>
            <consortium name="Pathogen Informatics"/>
            <person name="Doyle S."/>
        </authorList>
    </citation>
    <scope>NUCLEOTIDE SEQUENCE [LARGE SCALE GENOMIC DNA]</scope>
    <source>
        <strain evidence="1 2">NCTC12957</strain>
    </source>
</reference>
<organism evidence="1 2">
    <name type="scientific">Streptococcus acidominimus</name>
    <dbReference type="NCBI Taxonomy" id="1326"/>
    <lineage>
        <taxon>Bacteria</taxon>
        <taxon>Bacillati</taxon>
        <taxon>Bacillota</taxon>
        <taxon>Bacilli</taxon>
        <taxon>Lactobacillales</taxon>
        <taxon>Streptococcaceae</taxon>
        <taxon>Streptococcus</taxon>
    </lineage>
</organism>
<name>A0A380IDM9_STRAI</name>
<dbReference type="AlphaFoldDB" id="A0A380IDM9"/>
<evidence type="ECO:0000313" key="1">
    <source>
        <dbReference type="EMBL" id="SUN06088.1"/>
    </source>
</evidence>
<evidence type="ECO:0000313" key="2">
    <source>
        <dbReference type="Proteomes" id="UP000255213"/>
    </source>
</evidence>
<accession>A0A380IDM9</accession>
<protein>
    <submittedName>
        <fullName evidence="1">Uncharacterized protein</fullName>
    </submittedName>
</protein>
<proteinExistence type="predicted"/>
<dbReference type="EMBL" id="UHEN01000001">
    <property type="protein sequence ID" value="SUN06088.1"/>
    <property type="molecule type" value="Genomic_DNA"/>
</dbReference>